<proteinExistence type="predicted"/>
<comment type="caution">
    <text evidence="2">The sequence shown here is derived from an EMBL/GenBank/DDBJ whole genome shotgun (WGS) entry which is preliminary data.</text>
</comment>
<dbReference type="EMBL" id="AKHW03006198">
    <property type="protein sequence ID" value="KYO23558.1"/>
    <property type="molecule type" value="Genomic_DNA"/>
</dbReference>
<evidence type="ECO:0000313" key="2">
    <source>
        <dbReference type="EMBL" id="KYO23558.1"/>
    </source>
</evidence>
<dbReference type="Proteomes" id="UP000050525">
    <property type="component" value="Unassembled WGS sequence"/>
</dbReference>
<sequence length="85" mass="9930">MKLQGHQTDDIRERRCIETIEENAIPFMGKERVRRQSLKFRGHDSLWGGHQEERCPHIQTGNPTGLQGISQLRQTTNRLYPAFTQ</sequence>
<feature type="region of interest" description="Disordered" evidence="1">
    <location>
        <begin position="45"/>
        <end position="68"/>
    </location>
</feature>
<name>A0A151MGC0_ALLMI</name>
<gene>
    <name evidence="2" type="ORF">Y1Q_0010120</name>
</gene>
<evidence type="ECO:0000256" key="1">
    <source>
        <dbReference type="SAM" id="MobiDB-lite"/>
    </source>
</evidence>
<protein>
    <submittedName>
        <fullName evidence="2">Uncharacterized protein</fullName>
    </submittedName>
</protein>
<accession>A0A151MGC0</accession>
<organism evidence="2 3">
    <name type="scientific">Alligator mississippiensis</name>
    <name type="common">American alligator</name>
    <dbReference type="NCBI Taxonomy" id="8496"/>
    <lineage>
        <taxon>Eukaryota</taxon>
        <taxon>Metazoa</taxon>
        <taxon>Chordata</taxon>
        <taxon>Craniata</taxon>
        <taxon>Vertebrata</taxon>
        <taxon>Euteleostomi</taxon>
        <taxon>Archelosauria</taxon>
        <taxon>Archosauria</taxon>
        <taxon>Crocodylia</taxon>
        <taxon>Alligatoridae</taxon>
        <taxon>Alligatorinae</taxon>
        <taxon>Alligator</taxon>
    </lineage>
</organism>
<keyword evidence="3" id="KW-1185">Reference proteome</keyword>
<evidence type="ECO:0000313" key="3">
    <source>
        <dbReference type="Proteomes" id="UP000050525"/>
    </source>
</evidence>
<reference evidence="2 3" key="1">
    <citation type="journal article" date="2012" name="Genome Biol.">
        <title>Sequencing three crocodilian genomes to illuminate the evolution of archosaurs and amniotes.</title>
        <authorList>
            <person name="St John J.A."/>
            <person name="Braun E.L."/>
            <person name="Isberg S.R."/>
            <person name="Miles L.G."/>
            <person name="Chong A.Y."/>
            <person name="Gongora J."/>
            <person name="Dalzell P."/>
            <person name="Moran C."/>
            <person name="Bed'hom B."/>
            <person name="Abzhanov A."/>
            <person name="Burgess S.C."/>
            <person name="Cooksey A.M."/>
            <person name="Castoe T.A."/>
            <person name="Crawford N.G."/>
            <person name="Densmore L.D."/>
            <person name="Drew J.C."/>
            <person name="Edwards S.V."/>
            <person name="Faircloth B.C."/>
            <person name="Fujita M.K."/>
            <person name="Greenwold M.J."/>
            <person name="Hoffmann F.G."/>
            <person name="Howard J.M."/>
            <person name="Iguchi T."/>
            <person name="Janes D.E."/>
            <person name="Khan S.Y."/>
            <person name="Kohno S."/>
            <person name="de Koning A.J."/>
            <person name="Lance S.L."/>
            <person name="McCarthy F.M."/>
            <person name="McCormack J.E."/>
            <person name="Merchant M.E."/>
            <person name="Peterson D.G."/>
            <person name="Pollock D.D."/>
            <person name="Pourmand N."/>
            <person name="Raney B.J."/>
            <person name="Roessler K.A."/>
            <person name="Sanford J.R."/>
            <person name="Sawyer R.H."/>
            <person name="Schmidt C.J."/>
            <person name="Triplett E.W."/>
            <person name="Tuberville T.D."/>
            <person name="Venegas-Anaya M."/>
            <person name="Howard J.T."/>
            <person name="Jarvis E.D."/>
            <person name="Guillette L.J.Jr."/>
            <person name="Glenn T.C."/>
            <person name="Green R.E."/>
            <person name="Ray D.A."/>
        </authorList>
    </citation>
    <scope>NUCLEOTIDE SEQUENCE [LARGE SCALE GENOMIC DNA]</scope>
    <source>
        <strain evidence="2">KSC_2009_1</strain>
    </source>
</reference>
<dbReference type="AlphaFoldDB" id="A0A151MGC0"/>
<feature type="compositionally biased region" description="Polar residues" evidence="1">
    <location>
        <begin position="59"/>
        <end position="68"/>
    </location>
</feature>